<sequence>MRKTVRQFHLAQKLSLHSQPCAIVSRMRRALCLIALVLLPGATDPPPSEGVLRLGRPDQRDTCTAFLIAPATALTTVPCARANRNLQGPATTYRPGAILRPNLPPIPEYHAQISQAALPLDPATLLTPLPTGPAPPVGAILALITYPAGATDPAHRTCRLIDRRGMDLLLDCPTAPAERGSPVLTRTADGWHAAAILIAGIGTTRSLATLISPQLLPGYTPP</sequence>
<evidence type="ECO:0000313" key="2">
    <source>
        <dbReference type="Proteomes" id="UP000244912"/>
    </source>
</evidence>
<dbReference type="EMBL" id="ONZF01000003">
    <property type="protein sequence ID" value="SPJ23757.1"/>
    <property type="molecule type" value="Genomic_DNA"/>
</dbReference>
<protein>
    <submittedName>
        <fullName evidence="1">Uncharacterized protein</fullName>
    </submittedName>
</protein>
<dbReference type="AlphaFoldDB" id="A0A2R8BUB0"/>
<name>A0A2R8BUB0_9RHOB</name>
<organism evidence="1 2">
    <name type="scientific">Palleronia abyssalis</name>
    <dbReference type="NCBI Taxonomy" id="1501240"/>
    <lineage>
        <taxon>Bacteria</taxon>
        <taxon>Pseudomonadati</taxon>
        <taxon>Pseudomonadota</taxon>
        <taxon>Alphaproteobacteria</taxon>
        <taxon>Rhodobacterales</taxon>
        <taxon>Roseobacteraceae</taxon>
        <taxon>Palleronia</taxon>
    </lineage>
</organism>
<proteinExistence type="predicted"/>
<gene>
    <name evidence="1" type="ORF">PAA8504_01572</name>
</gene>
<accession>A0A2R8BUB0</accession>
<dbReference type="Proteomes" id="UP000244912">
    <property type="component" value="Unassembled WGS sequence"/>
</dbReference>
<evidence type="ECO:0000313" key="1">
    <source>
        <dbReference type="EMBL" id="SPJ23757.1"/>
    </source>
</evidence>
<keyword evidence="2" id="KW-1185">Reference proteome</keyword>
<reference evidence="2" key="1">
    <citation type="submission" date="2018-03" db="EMBL/GenBank/DDBJ databases">
        <authorList>
            <person name="Rodrigo-Torres L."/>
            <person name="Arahal R. D."/>
            <person name="Lucena T."/>
        </authorList>
    </citation>
    <scope>NUCLEOTIDE SEQUENCE [LARGE SCALE GENOMIC DNA]</scope>
    <source>
        <strain evidence="2">CECT 8504</strain>
    </source>
</reference>